<evidence type="ECO:0000259" key="2">
    <source>
        <dbReference type="Pfam" id="PF10536"/>
    </source>
</evidence>
<organism evidence="3 4">
    <name type="scientific">Arachis hypogaea</name>
    <name type="common">Peanut</name>
    <dbReference type="NCBI Taxonomy" id="3818"/>
    <lineage>
        <taxon>Eukaryota</taxon>
        <taxon>Viridiplantae</taxon>
        <taxon>Streptophyta</taxon>
        <taxon>Embryophyta</taxon>
        <taxon>Tracheophyta</taxon>
        <taxon>Spermatophyta</taxon>
        <taxon>Magnoliopsida</taxon>
        <taxon>eudicotyledons</taxon>
        <taxon>Gunneridae</taxon>
        <taxon>Pentapetalae</taxon>
        <taxon>rosids</taxon>
        <taxon>fabids</taxon>
        <taxon>Fabales</taxon>
        <taxon>Fabaceae</taxon>
        <taxon>Papilionoideae</taxon>
        <taxon>50 kb inversion clade</taxon>
        <taxon>dalbergioids sensu lato</taxon>
        <taxon>Dalbergieae</taxon>
        <taxon>Pterocarpus clade</taxon>
        <taxon>Arachis</taxon>
    </lineage>
</organism>
<protein>
    <recommendedName>
        <fullName evidence="2">Aminotransferase-like plant mobile domain-containing protein</fullName>
    </recommendedName>
</protein>
<dbReference type="GO" id="GO:0010073">
    <property type="term" value="P:meristem maintenance"/>
    <property type="evidence" value="ECO:0007669"/>
    <property type="project" value="InterPro"/>
</dbReference>
<evidence type="ECO:0000256" key="1">
    <source>
        <dbReference type="SAM" id="MobiDB-lite"/>
    </source>
</evidence>
<dbReference type="Pfam" id="PF10536">
    <property type="entry name" value="PMD"/>
    <property type="match status" value="1"/>
</dbReference>
<name>A0A6B9VC05_ARAHY</name>
<evidence type="ECO:0000313" key="3">
    <source>
        <dbReference type="EMBL" id="QHN78923.1"/>
    </source>
</evidence>
<reference evidence="3 4" key="1">
    <citation type="submission" date="2020-01" db="EMBL/GenBank/DDBJ databases">
        <title>Genome sequence of Arachis hypogaea, cultivar Shitouqi.</title>
        <authorList>
            <person name="Zhuang W."/>
            <person name="Chen H."/>
            <person name="Varshney R."/>
            <person name="Wang D."/>
            <person name="Ming R."/>
        </authorList>
    </citation>
    <scope>NUCLEOTIDE SEQUENCE [LARGE SCALE GENOMIC DNA]</scope>
    <source>
        <tissue evidence="3">Young leaf</tissue>
    </source>
</reference>
<sequence>MGVFLENHVTCYFALQIWKEEWDSDPPSSSNKTHGPSPVHGDEAGEGLGPSELACVTDRPIPVWVVARSESSAAVYTRRFPLESLFGGHHTLSKGESCSLTIRIPPSLSPTFLPQNLHLHFSESLHGGGASLMGKKLKIKDVDRSELHIIHYLSDPDYKSRMLTCNHPLPPDRYNERVEDHLRITGFYHASQIGIVQCQKALVNALIERWHPETHTFHLPIGECAVTLEDVAMILGLPTDGLPVTGMTMSSYEALEAECLLQFGVAPRMSDCRSSCIKLTWLRDLKENLQLIDDISIQRYVRCHIMLLIGTILFGDKSGAGVHWKFLPLLRDFGSIGQYSWGAACLAHLYRALCRASRFNCKEIDGPLTLLLCWAWIRMPYLSPLPREPRSFPLANRWRNWERGDRRFRYLKLAHFRKSFDELQEGHFVWVAYAVDRVDPNIIPPEIYMQSVVWSATVPLVSFECVEWHATDRFRRHFGLVQGLPSQERNLEKAHGETLKGPKNLNWATEASHSKWVMHWSNRYNYILSELPMPSHDLLDRYMHWYRSKYGNHLNMSNLVGQDNDEGDQDMEEGDQDLDEDNQDTDEGSQDMDADNEVEEPHSPHILPPTPIPEEQPQSSSHYVPQTQFPPSVPISQQYWGTSQFETGEGGSFSQLLGLMSADPGLPQYGQQPDFMAGRYSLDARYPGHTSSVASGGFVFFSQNPNRVSMGLIEEDANTPERETDAYLVDDPDDEEDHDDDEIEEFDEDEESRNDGHARTPDETSKGYNLRIDPPRRSASRYTPSVFKKAAKKCKNLVKDVKWAMRK</sequence>
<dbReference type="EMBL" id="CP031001">
    <property type="protein sequence ID" value="QHN78923.1"/>
    <property type="molecule type" value="Genomic_DNA"/>
</dbReference>
<feature type="domain" description="Aminotransferase-like plant mobile" evidence="2">
    <location>
        <begin position="186"/>
        <end position="547"/>
    </location>
</feature>
<proteinExistence type="predicted"/>
<dbReference type="AlphaFoldDB" id="A0A6B9VC05"/>
<feature type="region of interest" description="Disordered" evidence="1">
    <location>
        <begin position="24"/>
        <end position="51"/>
    </location>
</feature>
<dbReference type="InterPro" id="IPR044824">
    <property type="entry name" value="MAIN-like"/>
</dbReference>
<feature type="compositionally biased region" description="Basic and acidic residues" evidence="1">
    <location>
        <begin position="753"/>
        <end position="765"/>
    </location>
</feature>
<evidence type="ECO:0000313" key="4">
    <source>
        <dbReference type="Proteomes" id="UP000464620"/>
    </source>
</evidence>
<feature type="region of interest" description="Disordered" evidence="1">
    <location>
        <begin position="713"/>
        <end position="785"/>
    </location>
</feature>
<gene>
    <name evidence="3" type="ORF">DS421_19g665650</name>
</gene>
<dbReference type="Proteomes" id="UP000464620">
    <property type="component" value="Chromosome B09"/>
</dbReference>
<feature type="compositionally biased region" description="Polar residues" evidence="1">
    <location>
        <begin position="616"/>
        <end position="636"/>
    </location>
</feature>
<feature type="region of interest" description="Disordered" evidence="1">
    <location>
        <begin position="557"/>
        <end position="636"/>
    </location>
</feature>
<dbReference type="PANTHER" id="PTHR46033:SF8">
    <property type="entry name" value="PROTEIN MAINTENANCE OF MERISTEMS-LIKE"/>
    <property type="match status" value="1"/>
</dbReference>
<dbReference type="PANTHER" id="PTHR46033">
    <property type="entry name" value="PROTEIN MAIN-LIKE 2"/>
    <property type="match status" value="1"/>
</dbReference>
<accession>A0A6B9VC05</accession>
<feature type="compositionally biased region" description="Acidic residues" evidence="1">
    <location>
        <begin position="728"/>
        <end position="752"/>
    </location>
</feature>
<feature type="compositionally biased region" description="Acidic residues" evidence="1">
    <location>
        <begin position="563"/>
        <end position="598"/>
    </location>
</feature>
<dbReference type="InterPro" id="IPR019557">
    <property type="entry name" value="AminoTfrase-like_pln_mobile"/>
</dbReference>